<keyword evidence="1" id="KW-0732">Signal</keyword>
<sequence>MPTGCLACNFLLTLSHRLATAWILLSNSDPRAMVVAAVSEWLDLTCRWRPCYDGYDVTDGVALMAKGCDWVDFSGLSALGRGCNCVYNSDDTEAQAPLPSSCGVPSV</sequence>
<dbReference type="EMBL" id="SPHZ02000005">
    <property type="protein sequence ID" value="KAF0917894.1"/>
    <property type="molecule type" value="Genomic_DNA"/>
</dbReference>
<evidence type="ECO:0000313" key="3">
    <source>
        <dbReference type="Proteomes" id="UP000479710"/>
    </source>
</evidence>
<feature type="signal peptide" evidence="1">
    <location>
        <begin position="1"/>
        <end position="21"/>
    </location>
</feature>
<name>A0A6G1E0I4_9ORYZ</name>
<dbReference type="Proteomes" id="UP000479710">
    <property type="component" value="Unassembled WGS sequence"/>
</dbReference>
<keyword evidence="3" id="KW-1185">Reference proteome</keyword>
<evidence type="ECO:0000313" key="2">
    <source>
        <dbReference type="EMBL" id="KAF0917894.1"/>
    </source>
</evidence>
<feature type="chain" id="PRO_5026093097" evidence="1">
    <location>
        <begin position="22"/>
        <end position="107"/>
    </location>
</feature>
<dbReference type="AlphaFoldDB" id="A0A6G1E0I4"/>
<evidence type="ECO:0000256" key="1">
    <source>
        <dbReference type="SAM" id="SignalP"/>
    </source>
</evidence>
<protein>
    <submittedName>
        <fullName evidence="2">Uncharacterized protein</fullName>
    </submittedName>
</protein>
<comment type="caution">
    <text evidence="2">The sequence shown here is derived from an EMBL/GenBank/DDBJ whole genome shotgun (WGS) entry which is preliminary data.</text>
</comment>
<proteinExistence type="predicted"/>
<gene>
    <name evidence="2" type="ORF">E2562_021619</name>
</gene>
<reference evidence="2 3" key="1">
    <citation type="submission" date="2019-11" db="EMBL/GenBank/DDBJ databases">
        <title>Whole genome sequence of Oryza granulata.</title>
        <authorList>
            <person name="Li W."/>
        </authorList>
    </citation>
    <scope>NUCLEOTIDE SEQUENCE [LARGE SCALE GENOMIC DNA]</scope>
    <source>
        <strain evidence="3">cv. Menghai</strain>
        <tissue evidence="2">Leaf</tissue>
    </source>
</reference>
<accession>A0A6G1E0I4</accession>
<organism evidence="2 3">
    <name type="scientific">Oryza meyeriana var. granulata</name>
    <dbReference type="NCBI Taxonomy" id="110450"/>
    <lineage>
        <taxon>Eukaryota</taxon>
        <taxon>Viridiplantae</taxon>
        <taxon>Streptophyta</taxon>
        <taxon>Embryophyta</taxon>
        <taxon>Tracheophyta</taxon>
        <taxon>Spermatophyta</taxon>
        <taxon>Magnoliopsida</taxon>
        <taxon>Liliopsida</taxon>
        <taxon>Poales</taxon>
        <taxon>Poaceae</taxon>
        <taxon>BOP clade</taxon>
        <taxon>Oryzoideae</taxon>
        <taxon>Oryzeae</taxon>
        <taxon>Oryzinae</taxon>
        <taxon>Oryza</taxon>
        <taxon>Oryza meyeriana</taxon>
    </lineage>
</organism>